<dbReference type="PANTHER" id="PTHR12873:SF0">
    <property type="entry name" value="TWINKLE MTDNA HELICASE"/>
    <property type="match status" value="1"/>
</dbReference>
<gene>
    <name evidence="2" type="ORF">NKG59_15550</name>
</gene>
<evidence type="ECO:0000259" key="1">
    <source>
        <dbReference type="PROSITE" id="PS51199"/>
    </source>
</evidence>
<keyword evidence="3" id="KW-1185">Reference proteome</keyword>
<evidence type="ECO:0000313" key="2">
    <source>
        <dbReference type="EMBL" id="MCP1173776.1"/>
    </source>
</evidence>
<name>A0AA42BI31_9RALS</name>
<feature type="domain" description="SF4 helicase" evidence="1">
    <location>
        <begin position="42"/>
        <end position="295"/>
    </location>
</feature>
<dbReference type="PROSITE" id="PS51199">
    <property type="entry name" value="SF4_HELICASE"/>
    <property type="match status" value="1"/>
</dbReference>
<comment type="caution">
    <text evidence="2">The sequence shown here is derived from an EMBL/GenBank/DDBJ whole genome shotgun (WGS) entry which is preliminary data.</text>
</comment>
<dbReference type="PANTHER" id="PTHR12873">
    <property type="entry name" value="T7-LIKE MITOCHONDRIAL DNA HELICASE"/>
    <property type="match status" value="1"/>
</dbReference>
<dbReference type="Proteomes" id="UP001162793">
    <property type="component" value="Unassembled WGS sequence"/>
</dbReference>
<accession>A0AA42BI31</accession>
<dbReference type="SUPFAM" id="SSF52540">
    <property type="entry name" value="P-loop containing nucleoside triphosphate hydrolases"/>
    <property type="match status" value="1"/>
</dbReference>
<dbReference type="RefSeq" id="WP_253538465.1">
    <property type="nucleotide sequence ID" value="NZ_JAMYWC010000004.1"/>
</dbReference>
<dbReference type="InterPro" id="IPR027032">
    <property type="entry name" value="Twinkle-like"/>
</dbReference>
<dbReference type="GO" id="GO:0005524">
    <property type="term" value="F:ATP binding"/>
    <property type="evidence" value="ECO:0007669"/>
    <property type="project" value="InterPro"/>
</dbReference>
<dbReference type="Gene3D" id="3.40.50.300">
    <property type="entry name" value="P-loop containing nucleotide triphosphate hydrolases"/>
    <property type="match status" value="1"/>
</dbReference>
<dbReference type="InterPro" id="IPR007694">
    <property type="entry name" value="DNA_helicase_DnaB-like_C"/>
</dbReference>
<sequence length="310" mass="35276">MKLIDESVDLSAYLKEPEDAHKVRPASELADDVVNLFYRPRNNPKVGLGFNKTRDDFECRPAEVTLWAGINGHGKSQFVGMTSMHLCAQDQRVCIASLEMNPTRLMARMSRQAWGGIDPSMEFIRKFHAWTDGRLWLYDHVGNSSPEKMIAIIRYAVDAFGIQHFVVDNLTKVVDGEDNYNAQKDFVNRLCGVAHDTGVHVHLVAHVRKSRSEKEQPGKFDVKGAGSITDLVDNVFIVWRNKAKEEAMRSGQQYDMGEPDTILQLEKQRNGETEGHYGFWFDPASLQYLEMRGDLPTRLKIELAYSEQRA</sequence>
<dbReference type="GO" id="GO:0043139">
    <property type="term" value="F:5'-3' DNA helicase activity"/>
    <property type="evidence" value="ECO:0007669"/>
    <property type="project" value="InterPro"/>
</dbReference>
<dbReference type="EMBL" id="JAMYWC010000004">
    <property type="protein sequence ID" value="MCP1173776.1"/>
    <property type="molecule type" value="Genomic_DNA"/>
</dbReference>
<organism evidence="2 3">
    <name type="scientific">Ralstonia chuxiongensis</name>
    <dbReference type="NCBI Taxonomy" id="2957504"/>
    <lineage>
        <taxon>Bacteria</taxon>
        <taxon>Pseudomonadati</taxon>
        <taxon>Pseudomonadota</taxon>
        <taxon>Betaproteobacteria</taxon>
        <taxon>Burkholderiales</taxon>
        <taxon>Burkholderiaceae</taxon>
        <taxon>Ralstonia</taxon>
    </lineage>
</organism>
<dbReference type="InterPro" id="IPR027417">
    <property type="entry name" value="P-loop_NTPase"/>
</dbReference>
<proteinExistence type="predicted"/>
<dbReference type="GO" id="GO:0003697">
    <property type="term" value="F:single-stranded DNA binding"/>
    <property type="evidence" value="ECO:0007669"/>
    <property type="project" value="InterPro"/>
</dbReference>
<dbReference type="AlphaFoldDB" id="A0AA42BI31"/>
<dbReference type="Pfam" id="PF13481">
    <property type="entry name" value="AAA_25"/>
    <property type="match status" value="1"/>
</dbReference>
<evidence type="ECO:0000313" key="3">
    <source>
        <dbReference type="Proteomes" id="UP001162793"/>
    </source>
</evidence>
<protein>
    <submittedName>
        <fullName evidence="2">AAA family ATPase</fullName>
    </submittedName>
</protein>
<dbReference type="GO" id="GO:0006260">
    <property type="term" value="P:DNA replication"/>
    <property type="evidence" value="ECO:0007669"/>
    <property type="project" value="InterPro"/>
</dbReference>
<reference evidence="3" key="1">
    <citation type="journal article" date="2023" name="Front. Microbiol.">
        <title>Ralstonia chuxiongensis sp. nov., Ralstonia mojiangensis sp. nov., and Ralstonia soli sp. nov., isolated from tobacco fields, are three novel species in the family Burkholderiaceae.</title>
        <authorList>
            <person name="Lu C.H."/>
            <person name="Zhang Y.Y."/>
            <person name="Jiang N."/>
            <person name="Chen W."/>
            <person name="Shao X."/>
            <person name="Zhao Z.M."/>
            <person name="Lu W.L."/>
            <person name="Hu X."/>
            <person name="Xi Y.X."/>
            <person name="Zou S.Y."/>
            <person name="Wei Q.J."/>
            <person name="Lin Z.L."/>
            <person name="Gong L."/>
            <person name="Gai X.T."/>
            <person name="Zhang L.Q."/>
            <person name="Li J.Y."/>
            <person name="Jin Y."/>
            <person name="Xia Z.Y."/>
        </authorList>
    </citation>
    <scope>NUCLEOTIDE SEQUENCE [LARGE SCALE GENOMIC DNA]</scope>
    <source>
        <strain evidence="3">21YRMH01-3</strain>
    </source>
</reference>